<evidence type="ECO:0000259" key="9">
    <source>
        <dbReference type="PROSITE" id="PS51762"/>
    </source>
</evidence>
<dbReference type="Proteomes" id="UP000253782">
    <property type="component" value="Unassembled WGS sequence"/>
</dbReference>
<sequence>MNIKDASGVLRGLIFSLMRAALGLFSYGRMSAFGVGDGKIGAILVINLDRQPQRWRRVRRELGRFRTASGAPLLSITRRLAAVDARDGRAVAATADVDTTYRVGDQLYVQPDARLEACFGANEPVRMTRQEIAVARSHIEVWKAVAAGTENHVLVLEDDVWFKRGAAAIIDRGWRAALRHCKDEGGPKLFYLSYADAGGTAERIELGDGLFHPLRGLWFLSGYVLSRAGAAALLRAMPVIGPVDLWMNYRFEMLGALALSSPAILQRQDAVSDNSYSIIPFLARAGTVDAASGSLPSNRRRVGIVLAWTAGGERESLAMGLSMLGLRVRVFDGDEDEVEVQDLPTLFGTFDAVINAPVAWSALSVVTGSADAKFLIEEAAFPPLGGLMPLPSGRTFVLPDDMSDFEGWGPLCAFLGLDEPTQAFPAGAERRLRVFRDDRPISAQRITVPLFRRSASQLDDSPWVLPAGCDWHPSTSIADRTSFAEELSAHTVMTTDPSLRTLVETFPGNLASFENEGLLHNEEGIRLIVSKVEAGARGYRSGAFASVQAFAHGRFEAEIKAAPGKGLVTGFFLHRDAPRQEIDVEIAGMDPTRMLVNVYFNPGDEGATMAFGYRGSPCRIDLGFDATLDFHCYAIEWQPGYIAWLVDGRVVHERVGWDPTPLPHLPMHLHGNLWPPRSEELAGKIDDKTLPATTTFRNVSVKTKSVPSALKATQPA</sequence>
<evidence type="ECO:0000256" key="5">
    <source>
        <dbReference type="ARBA" id="ARBA00029722"/>
    </source>
</evidence>
<dbReference type="Pfam" id="PF00722">
    <property type="entry name" value="Glyco_hydro_16"/>
    <property type="match status" value="1"/>
</dbReference>
<dbReference type="Pfam" id="PF01755">
    <property type="entry name" value="Glyco_transf_25"/>
    <property type="match status" value="1"/>
</dbReference>
<dbReference type="GO" id="GO:0004553">
    <property type="term" value="F:hydrolase activity, hydrolyzing O-glycosyl compounds"/>
    <property type="evidence" value="ECO:0007669"/>
    <property type="project" value="InterPro"/>
</dbReference>
<feature type="active site" description="Proton donor" evidence="8">
    <location>
        <position position="585"/>
    </location>
</feature>
<evidence type="ECO:0000256" key="8">
    <source>
        <dbReference type="PIRSR" id="PIRSR608264-1"/>
    </source>
</evidence>
<reference evidence="10 11" key="1">
    <citation type="submission" date="2018-07" db="EMBL/GenBank/DDBJ databases">
        <title>Dyella tabacisoli L4-6T, whole genome shotgun sequence.</title>
        <authorList>
            <person name="Zhou X.-K."/>
            <person name="Li W.-J."/>
            <person name="Duan Y.-Q."/>
        </authorList>
    </citation>
    <scope>NUCLEOTIDE SEQUENCE [LARGE SCALE GENOMIC DNA]</scope>
    <source>
        <strain evidence="10 11">L4-6</strain>
    </source>
</reference>
<evidence type="ECO:0000256" key="3">
    <source>
        <dbReference type="ARBA" id="ARBA00022801"/>
    </source>
</evidence>
<name>A0A369UHY9_9GAMM</name>
<evidence type="ECO:0000256" key="2">
    <source>
        <dbReference type="ARBA" id="ARBA00014569"/>
    </source>
</evidence>
<dbReference type="PROSITE" id="PS51762">
    <property type="entry name" value="GH16_2"/>
    <property type="match status" value="1"/>
</dbReference>
<gene>
    <name evidence="10" type="ORF">DVJ77_17170</name>
</gene>
<dbReference type="Gene3D" id="2.60.120.200">
    <property type="match status" value="1"/>
</dbReference>
<dbReference type="RefSeq" id="WP_114846757.1">
    <property type="nucleotide sequence ID" value="NZ_JBHSPE010000021.1"/>
</dbReference>
<dbReference type="PANTHER" id="PTHR31062">
    <property type="entry name" value="XYLOGLUCAN ENDOTRANSGLUCOSYLASE/HYDROLASE PROTEIN 8-RELATED"/>
    <property type="match status" value="1"/>
</dbReference>
<evidence type="ECO:0000313" key="11">
    <source>
        <dbReference type="Proteomes" id="UP000253782"/>
    </source>
</evidence>
<dbReference type="InterPro" id="IPR000757">
    <property type="entry name" value="Beta-glucanase-like"/>
</dbReference>
<keyword evidence="11" id="KW-1185">Reference proteome</keyword>
<comment type="caution">
    <text evidence="10">The sequence shown here is derived from an EMBL/GenBank/DDBJ whole genome shotgun (WGS) entry which is preliminary data.</text>
</comment>
<evidence type="ECO:0000256" key="7">
    <source>
        <dbReference type="ARBA" id="ARBA00031665"/>
    </source>
</evidence>
<dbReference type="InterPro" id="IPR044791">
    <property type="entry name" value="Beta-glucanase/XTH"/>
</dbReference>
<protein>
    <recommendedName>
        <fullName evidence="2">Beta-glucanase</fullName>
    </recommendedName>
    <alternativeName>
        <fullName evidence="7">1,3-1,4-beta-D-glucan 4-glucanohydrolase</fullName>
    </alternativeName>
    <alternativeName>
        <fullName evidence="6">Endo-beta-1,3-1,4 glucanase</fullName>
    </alternativeName>
    <alternativeName>
        <fullName evidence="5">Lichenase</fullName>
    </alternativeName>
</protein>
<dbReference type="InterPro" id="IPR008264">
    <property type="entry name" value="Beta_glucanase"/>
</dbReference>
<comment type="similarity">
    <text evidence="1">Belongs to the glycosyl hydrolase 16 family.</text>
</comment>
<evidence type="ECO:0000256" key="4">
    <source>
        <dbReference type="ARBA" id="ARBA00023295"/>
    </source>
</evidence>
<feature type="active site" description="Nucleophile" evidence="8">
    <location>
        <position position="581"/>
    </location>
</feature>
<evidence type="ECO:0000256" key="1">
    <source>
        <dbReference type="ARBA" id="ARBA00006865"/>
    </source>
</evidence>
<dbReference type="SUPFAM" id="SSF49899">
    <property type="entry name" value="Concanavalin A-like lectins/glucanases"/>
    <property type="match status" value="1"/>
</dbReference>
<dbReference type="AlphaFoldDB" id="A0A369UHY9"/>
<proteinExistence type="inferred from homology"/>
<dbReference type="EMBL" id="QQAH01000017">
    <property type="protein sequence ID" value="RDD80372.1"/>
    <property type="molecule type" value="Genomic_DNA"/>
</dbReference>
<dbReference type="InterPro" id="IPR002654">
    <property type="entry name" value="Glyco_trans_25"/>
</dbReference>
<evidence type="ECO:0000256" key="6">
    <source>
        <dbReference type="ARBA" id="ARBA00029771"/>
    </source>
</evidence>
<dbReference type="CDD" id="cd06532">
    <property type="entry name" value="Glyco_transf_25"/>
    <property type="match status" value="1"/>
</dbReference>
<dbReference type="GO" id="GO:0005975">
    <property type="term" value="P:carbohydrate metabolic process"/>
    <property type="evidence" value="ECO:0007669"/>
    <property type="project" value="InterPro"/>
</dbReference>
<keyword evidence="4" id="KW-0326">Glycosidase</keyword>
<dbReference type="InterPro" id="IPR013320">
    <property type="entry name" value="ConA-like_dom_sf"/>
</dbReference>
<organism evidence="10 11">
    <name type="scientific">Dyella tabacisoli</name>
    <dbReference type="NCBI Taxonomy" id="2282381"/>
    <lineage>
        <taxon>Bacteria</taxon>
        <taxon>Pseudomonadati</taxon>
        <taxon>Pseudomonadota</taxon>
        <taxon>Gammaproteobacteria</taxon>
        <taxon>Lysobacterales</taxon>
        <taxon>Rhodanobacteraceae</taxon>
        <taxon>Dyella</taxon>
    </lineage>
</organism>
<feature type="domain" description="GH16" evidence="9">
    <location>
        <begin position="375"/>
        <end position="696"/>
    </location>
</feature>
<dbReference type="OrthoDB" id="9809583at2"/>
<evidence type="ECO:0000313" key="10">
    <source>
        <dbReference type="EMBL" id="RDD80372.1"/>
    </source>
</evidence>
<dbReference type="PRINTS" id="PR00737">
    <property type="entry name" value="GLHYDRLASE16"/>
</dbReference>
<keyword evidence="3 10" id="KW-0378">Hydrolase</keyword>
<accession>A0A369UHY9</accession>